<sequence length="220" mass="24157">MKFIHKKVLFVLSVFILTSLLIGCQSGPKKNEADEQITENNDMEKPEPTGIKPIVTMTMENGGVVQMELYPDIAPNTVNNFISLVEAGFYDGLIFHRVIPNFMIQGGDPEGNGTGGPGYSIKGEFSENNFENNLEHDTGVLSMARSQHHDSAGSQFFIMTDPAPHLDGKYAAFGKVIDGMDVVDAIATSETKQEKPIEDQVIESMTIDLKGYEAKEPEVQ</sequence>
<evidence type="ECO:0000313" key="8">
    <source>
        <dbReference type="EMBL" id="PXW90253.1"/>
    </source>
</evidence>
<dbReference type="EC" id="5.2.1.8" evidence="5"/>
<dbReference type="Proteomes" id="UP000247978">
    <property type="component" value="Unassembled WGS sequence"/>
</dbReference>
<evidence type="ECO:0000256" key="3">
    <source>
        <dbReference type="ARBA" id="ARBA00023110"/>
    </source>
</evidence>
<dbReference type="PROSITE" id="PS00170">
    <property type="entry name" value="CSA_PPIASE_1"/>
    <property type="match status" value="1"/>
</dbReference>
<reference evidence="8 9" key="1">
    <citation type="submission" date="2018-05" db="EMBL/GenBank/DDBJ databases">
        <title>Genomic Encyclopedia of Type Strains, Phase IV (KMG-IV): sequencing the most valuable type-strain genomes for metagenomic binning, comparative biology and taxonomic classification.</title>
        <authorList>
            <person name="Goeker M."/>
        </authorList>
    </citation>
    <scope>NUCLEOTIDE SEQUENCE [LARGE SCALE GENOMIC DNA]</scope>
    <source>
        <strain evidence="8 9">DSM 28556</strain>
    </source>
</reference>
<dbReference type="GO" id="GO:0006457">
    <property type="term" value="P:protein folding"/>
    <property type="evidence" value="ECO:0007669"/>
    <property type="project" value="InterPro"/>
</dbReference>
<name>A0A2V3W7A6_9BACI</name>
<dbReference type="PROSITE" id="PS50072">
    <property type="entry name" value="CSA_PPIASE_2"/>
    <property type="match status" value="1"/>
</dbReference>
<evidence type="ECO:0000256" key="5">
    <source>
        <dbReference type="RuleBase" id="RU363019"/>
    </source>
</evidence>
<proteinExistence type="inferred from homology"/>
<evidence type="ECO:0000256" key="1">
    <source>
        <dbReference type="ARBA" id="ARBA00000971"/>
    </source>
</evidence>
<comment type="similarity">
    <text evidence="5">Belongs to the cyclophilin-type PPIase family.</text>
</comment>
<dbReference type="Pfam" id="PF00160">
    <property type="entry name" value="Pro_isomerase"/>
    <property type="match status" value="1"/>
</dbReference>
<evidence type="ECO:0000313" key="9">
    <source>
        <dbReference type="Proteomes" id="UP000247978"/>
    </source>
</evidence>
<dbReference type="InterPro" id="IPR020892">
    <property type="entry name" value="Cyclophilin-type_PPIase_CS"/>
</dbReference>
<dbReference type="PANTHER" id="PTHR45625">
    <property type="entry name" value="PEPTIDYL-PROLYL CIS-TRANS ISOMERASE-RELATED"/>
    <property type="match status" value="1"/>
</dbReference>
<dbReference type="InterPro" id="IPR002130">
    <property type="entry name" value="Cyclophilin-type_PPIase_dom"/>
</dbReference>
<gene>
    <name evidence="8" type="ORF">DFR56_101164</name>
</gene>
<evidence type="ECO:0000259" key="7">
    <source>
        <dbReference type="PROSITE" id="PS50072"/>
    </source>
</evidence>
<dbReference type="Gene3D" id="2.40.100.10">
    <property type="entry name" value="Cyclophilin-like"/>
    <property type="match status" value="1"/>
</dbReference>
<keyword evidence="9" id="KW-1185">Reference proteome</keyword>
<dbReference type="SUPFAM" id="SSF50891">
    <property type="entry name" value="Cyclophilin-like"/>
    <property type="match status" value="1"/>
</dbReference>
<comment type="function">
    <text evidence="2 5">PPIases accelerate the folding of proteins. It catalyzes the cis-trans isomerization of proline imidic peptide bonds in oligopeptides.</text>
</comment>
<dbReference type="InterPro" id="IPR044666">
    <property type="entry name" value="Cyclophilin_A-like"/>
</dbReference>
<evidence type="ECO:0000256" key="4">
    <source>
        <dbReference type="ARBA" id="ARBA00023235"/>
    </source>
</evidence>
<dbReference type="PRINTS" id="PR00153">
    <property type="entry name" value="CSAPPISMRASE"/>
</dbReference>
<comment type="caution">
    <text evidence="8">The sequence shown here is derived from an EMBL/GenBank/DDBJ whole genome shotgun (WGS) entry which is preliminary data.</text>
</comment>
<dbReference type="PANTHER" id="PTHR45625:SF4">
    <property type="entry name" value="PEPTIDYLPROLYL ISOMERASE DOMAIN AND WD REPEAT-CONTAINING PROTEIN 1"/>
    <property type="match status" value="1"/>
</dbReference>
<dbReference type="GO" id="GO:0003755">
    <property type="term" value="F:peptidyl-prolyl cis-trans isomerase activity"/>
    <property type="evidence" value="ECO:0007669"/>
    <property type="project" value="UniProtKB-UniRule"/>
</dbReference>
<keyword evidence="3 5" id="KW-0697">Rotamase</keyword>
<feature type="domain" description="PPIase cyclophilin-type" evidence="7">
    <location>
        <begin position="55"/>
        <end position="207"/>
    </location>
</feature>
<dbReference type="AlphaFoldDB" id="A0A2V3W7A6"/>
<accession>A0A2V3W7A6</accession>
<protein>
    <recommendedName>
        <fullName evidence="5">Peptidyl-prolyl cis-trans isomerase</fullName>
        <shortName evidence="5">PPIase</shortName>
        <ecNumber evidence="5">5.2.1.8</ecNumber>
    </recommendedName>
</protein>
<comment type="catalytic activity">
    <reaction evidence="1 5">
        <text>[protein]-peptidylproline (omega=180) = [protein]-peptidylproline (omega=0)</text>
        <dbReference type="Rhea" id="RHEA:16237"/>
        <dbReference type="Rhea" id="RHEA-COMP:10747"/>
        <dbReference type="Rhea" id="RHEA-COMP:10748"/>
        <dbReference type="ChEBI" id="CHEBI:83833"/>
        <dbReference type="ChEBI" id="CHEBI:83834"/>
        <dbReference type="EC" id="5.2.1.8"/>
    </reaction>
</comment>
<dbReference type="InterPro" id="IPR029000">
    <property type="entry name" value="Cyclophilin-like_dom_sf"/>
</dbReference>
<dbReference type="RefSeq" id="WP_211320585.1">
    <property type="nucleotide sequence ID" value="NZ_JBHUHB010000001.1"/>
</dbReference>
<dbReference type="EMBL" id="QJJQ01000001">
    <property type="protein sequence ID" value="PXW90253.1"/>
    <property type="molecule type" value="Genomic_DNA"/>
</dbReference>
<organism evidence="8 9">
    <name type="scientific">Pseudogracilibacillus auburnensis</name>
    <dbReference type="NCBI Taxonomy" id="1494959"/>
    <lineage>
        <taxon>Bacteria</taxon>
        <taxon>Bacillati</taxon>
        <taxon>Bacillota</taxon>
        <taxon>Bacilli</taxon>
        <taxon>Bacillales</taxon>
        <taxon>Bacillaceae</taxon>
        <taxon>Pseudogracilibacillus</taxon>
    </lineage>
</organism>
<dbReference type="PROSITE" id="PS51257">
    <property type="entry name" value="PROKAR_LIPOPROTEIN"/>
    <property type="match status" value="1"/>
</dbReference>
<keyword evidence="4 5" id="KW-0413">Isomerase</keyword>
<feature type="region of interest" description="Disordered" evidence="6">
    <location>
        <begin position="26"/>
        <end position="50"/>
    </location>
</feature>
<dbReference type="CDD" id="cd00317">
    <property type="entry name" value="cyclophilin"/>
    <property type="match status" value="1"/>
</dbReference>
<evidence type="ECO:0000256" key="6">
    <source>
        <dbReference type="SAM" id="MobiDB-lite"/>
    </source>
</evidence>
<evidence type="ECO:0000256" key="2">
    <source>
        <dbReference type="ARBA" id="ARBA00002388"/>
    </source>
</evidence>